<keyword evidence="3" id="KW-1185">Reference proteome</keyword>
<dbReference type="InterPro" id="IPR052909">
    <property type="entry name" value="Transposase_6_like"/>
</dbReference>
<protein>
    <submittedName>
        <fullName evidence="2">Putative transposase of IS4/5 family DUF4096</fullName>
    </submittedName>
</protein>
<dbReference type="Proteomes" id="UP000239203">
    <property type="component" value="Unassembled WGS sequence"/>
</dbReference>
<sequence length="140" mass="15256">MIGVVVDALSARLVPDALWELVEPLVPGFAARPQGGGTAGLNDRVVFTAVVYVLTSGCGWRELPTRFGVSVPTAHRRFAAWTKAGLWKRIQHAVLDRLGERELLDWSAAVVAAAAIRAEQGLADRSGSDRPDQERIPFRR</sequence>
<proteinExistence type="predicted"/>
<dbReference type="InterPro" id="IPR025161">
    <property type="entry name" value="IS402-like_dom"/>
</dbReference>
<name>A0A2S6GPK8_9PSEU</name>
<evidence type="ECO:0000259" key="1">
    <source>
        <dbReference type="Pfam" id="PF13340"/>
    </source>
</evidence>
<dbReference type="PANTHER" id="PTHR46637:SF1">
    <property type="entry name" value="BLL5188 PROTEIN"/>
    <property type="match status" value="1"/>
</dbReference>
<evidence type="ECO:0000313" key="2">
    <source>
        <dbReference type="EMBL" id="PPK67103.1"/>
    </source>
</evidence>
<dbReference type="EMBL" id="PTIX01000008">
    <property type="protein sequence ID" value="PPK67103.1"/>
    <property type="molecule type" value="Genomic_DNA"/>
</dbReference>
<evidence type="ECO:0000313" key="3">
    <source>
        <dbReference type="Proteomes" id="UP000239203"/>
    </source>
</evidence>
<dbReference type="AlphaFoldDB" id="A0A2S6GPK8"/>
<accession>A0A2S6GPK8</accession>
<dbReference type="Pfam" id="PF13340">
    <property type="entry name" value="DUF4096"/>
    <property type="match status" value="1"/>
</dbReference>
<dbReference type="PANTHER" id="PTHR46637">
    <property type="entry name" value="TIS1421-TRANSPOSASE PROTEIN A"/>
    <property type="match status" value="1"/>
</dbReference>
<comment type="caution">
    <text evidence="2">The sequence shown here is derived from an EMBL/GenBank/DDBJ whole genome shotgun (WGS) entry which is preliminary data.</text>
</comment>
<reference evidence="2 3" key="1">
    <citation type="submission" date="2018-02" db="EMBL/GenBank/DDBJ databases">
        <title>Genomic Encyclopedia of Archaeal and Bacterial Type Strains, Phase II (KMG-II): from individual species to whole genera.</title>
        <authorList>
            <person name="Goeker M."/>
        </authorList>
    </citation>
    <scope>NUCLEOTIDE SEQUENCE [LARGE SCALE GENOMIC DNA]</scope>
    <source>
        <strain evidence="2 3">YU 961-1</strain>
    </source>
</reference>
<gene>
    <name evidence="2" type="ORF">CLV40_108100</name>
</gene>
<organism evidence="2 3">
    <name type="scientific">Actinokineospora auranticolor</name>
    <dbReference type="NCBI Taxonomy" id="155976"/>
    <lineage>
        <taxon>Bacteria</taxon>
        <taxon>Bacillati</taxon>
        <taxon>Actinomycetota</taxon>
        <taxon>Actinomycetes</taxon>
        <taxon>Pseudonocardiales</taxon>
        <taxon>Pseudonocardiaceae</taxon>
        <taxon>Actinokineospora</taxon>
    </lineage>
</organism>
<feature type="domain" description="Insertion element IS402-like" evidence="1">
    <location>
        <begin position="15"/>
        <end position="90"/>
    </location>
</feature>